<comment type="caution">
    <text evidence="2">The sequence shown here is derived from an EMBL/GenBank/DDBJ whole genome shotgun (WGS) entry which is preliminary data.</text>
</comment>
<dbReference type="KEGG" id="cwa:CwatDRAFT_5966"/>
<dbReference type="GO" id="GO:0003677">
    <property type="term" value="F:DNA binding"/>
    <property type="evidence" value="ECO:0007669"/>
    <property type="project" value="InterPro"/>
</dbReference>
<organism evidence="2 3">
    <name type="scientific">Crocosphaera watsonii WH 8501</name>
    <dbReference type="NCBI Taxonomy" id="165597"/>
    <lineage>
        <taxon>Bacteria</taxon>
        <taxon>Bacillati</taxon>
        <taxon>Cyanobacteriota</taxon>
        <taxon>Cyanophyceae</taxon>
        <taxon>Oscillatoriophycideae</taxon>
        <taxon>Chroococcales</taxon>
        <taxon>Aphanothecaceae</taxon>
        <taxon>Crocosphaera</taxon>
    </lineage>
</organism>
<accession>Q4C946</accession>
<dbReference type="Proteomes" id="UP000003922">
    <property type="component" value="Unassembled WGS sequence"/>
</dbReference>
<name>Q4C946_CROWT</name>
<reference evidence="2" key="3">
    <citation type="submission" date="2016-12" db="EMBL/GenBank/DDBJ databases">
        <title>Annotation of the draft genome assembly of Crocosphaera watsonii WH 8501.</title>
        <authorList>
            <consortium name="US DOE Joint Genome Institute (JGI-ORNL)"/>
            <person name="Larimer F."/>
            <person name="Land M."/>
        </authorList>
    </citation>
    <scope>NUCLEOTIDE SEQUENCE</scope>
    <source>
        <strain evidence="2">WH 8501</strain>
    </source>
</reference>
<dbReference type="Pfam" id="PF08463">
    <property type="entry name" value="EcoEI_R_C"/>
    <property type="match status" value="1"/>
</dbReference>
<proteinExistence type="predicted"/>
<dbReference type="GO" id="GO:0006304">
    <property type="term" value="P:DNA modification"/>
    <property type="evidence" value="ECO:0007669"/>
    <property type="project" value="InterPro"/>
</dbReference>
<evidence type="ECO:0000313" key="3">
    <source>
        <dbReference type="Proteomes" id="UP000003922"/>
    </source>
</evidence>
<reference evidence="2" key="1">
    <citation type="submission" date="2004-02" db="EMBL/GenBank/DDBJ databases">
        <authorList>
            <consortium name="DOE Joint Genome Institute"/>
        </authorList>
    </citation>
    <scope>NUCLEOTIDE SEQUENCE [LARGE SCALE GENOMIC DNA]</scope>
    <source>
        <strain evidence="2">WH 8501</strain>
    </source>
</reference>
<dbReference type="InterPro" id="IPR013670">
    <property type="entry name" value="EcoEI_R_C_dom"/>
</dbReference>
<dbReference type="AlphaFoldDB" id="Q4C946"/>
<feature type="domain" description="EcoEI R protein C-terminal" evidence="1">
    <location>
        <begin position="4"/>
        <end position="60"/>
    </location>
</feature>
<gene>
    <name evidence="2" type="ORF">CwatDRAFT_5966</name>
</gene>
<reference evidence="2" key="2">
    <citation type="submission" date="2005-06" db="EMBL/GenBank/DDBJ databases">
        <title>Sequencing of the draft genome and assembly of Crocosphaera watsonii WH 8501.</title>
        <authorList>
            <consortium name="US DOE Joint Genome Institute (JGI-PGF)"/>
            <person name="Copeland A."/>
            <person name="Lucas S."/>
            <person name="Lapidus A."/>
            <person name="Barry K."/>
            <person name="Detter C."/>
            <person name="Glavina T."/>
            <person name="Hammon N."/>
            <person name="Israni S."/>
            <person name="Pitluck S."/>
            <person name="Richardson P."/>
        </authorList>
    </citation>
    <scope>NUCLEOTIDE SEQUENCE [LARGE SCALE GENOMIC DNA]</scope>
    <source>
        <strain evidence="2">WH 8501</strain>
    </source>
</reference>
<protein>
    <submittedName>
        <fullName evidence="2">Type I restriction-modification enzyme R subunit</fullName>
    </submittedName>
</protein>
<evidence type="ECO:0000259" key="1">
    <source>
        <dbReference type="Pfam" id="PF08463"/>
    </source>
</evidence>
<keyword evidence="3" id="KW-1185">Reference proteome</keyword>
<sequence>MRVKALLDKYADEGIESIEDLKVLTVAPFDRLGTPMEIIKHFGGKKQYLAAIQELARELYGVS</sequence>
<dbReference type="GO" id="GO:0003824">
    <property type="term" value="F:catalytic activity"/>
    <property type="evidence" value="ECO:0007669"/>
    <property type="project" value="InterPro"/>
</dbReference>
<dbReference type="EMBL" id="AADV02000002">
    <property type="protein sequence ID" value="EAM52075.1"/>
    <property type="molecule type" value="Genomic_DNA"/>
</dbReference>
<evidence type="ECO:0000313" key="2">
    <source>
        <dbReference type="EMBL" id="EAM52075.1"/>
    </source>
</evidence>
<dbReference type="RefSeq" id="WP_007303732.1">
    <property type="nucleotide sequence ID" value="NZ_AADV02000002.1"/>
</dbReference>
<dbReference type="OrthoDB" id="9802848at2"/>